<gene>
    <name evidence="2" type="ORF">PSYMO_31237</name>
</gene>
<reference evidence="2 3" key="1">
    <citation type="journal article" date="2011" name="PLoS Pathog.">
        <title>Dynamic evolution of pathogenicity revealed by sequencing and comparative genomics of 19 Pseudomonas syringae isolates.</title>
        <authorList>
            <person name="Baltrus D.A."/>
            <person name="Nishimura M.T."/>
            <person name="Romanchuk A."/>
            <person name="Chang J.H."/>
            <person name="Mukhtar M.S."/>
            <person name="Cherkis K."/>
            <person name="Roach J."/>
            <person name="Grant S.R."/>
            <person name="Jones C.D."/>
            <person name="Dangl J.L."/>
        </authorList>
    </citation>
    <scope>NUCLEOTIDE SEQUENCE [LARGE SCALE GENOMIC DNA]</scope>
    <source>
        <strain evidence="2 3">301020</strain>
    </source>
</reference>
<name>A0A656GJ57_PSEA0</name>
<dbReference type="EMBL" id="AEAG01001487">
    <property type="protein sequence ID" value="EGH25654.1"/>
    <property type="molecule type" value="Genomic_DNA"/>
</dbReference>
<feature type="compositionally biased region" description="Basic and acidic residues" evidence="1">
    <location>
        <begin position="1"/>
        <end position="14"/>
    </location>
</feature>
<dbReference type="Proteomes" id="UP000003465">
    <property type="component" value="Unassembled WGS sequence"/>
</dbReference>
<evidence type="ECO:0000256" key="1">
    <source>
        <dbReference type="SAM" id="MobiDB-lite"/>
    </source>
</evidence>
<accession>A0A656GJ57</accession>
<comment type="caution">
    <text evidence="2">The sequence shown here is derived from an EMBL/GenBank/DDBJ whole genome shotgun (WGS) entry which is preliminary data.</text>
</comment>
<dbReference type="AlphaFoldDB" id="A0A656GJ57"/>
<organism evidence="2 3">
    <name type="scientific">Pseudomonas amygdali pv. mori str. 301020</name>
    <dbReference type="NCBI Taxonomy" id="629261"/>
    <lineage>
        <taxon>Bacteria</taxon>
        <taxon>Pseudomonadati</taxon>
        <taxon>Pseudomonadota</taxon>
        <taxon>Gammaproteobacteria</taxon>
        <taxon>Pseudomonadales</taxon>
        <taxon>Pseudomonadaceae</taxon>
        <taxon>Pseudomonas</taxon>
        <taxon>Pseudomonas amygdali</taxon>
    </lineage>
</organism>
<feature type="region of interest" description="Disordered" evidence="1">
    <location>
        <begin position="1"/>
        <end position="45"/>
    </location>
</feature>
<sequence>MPVRYALDRSRYDAAPEQLKPLPKQGQMGADADTENTQLHPSPAV</sequence>
<evidence type="ECO:0000313" key="2">
    <source>
        <dbReference type="EMBL" id="EGH25654.1"/>
    </source>
</evidence>
<protein>
    <submittedName>
        <fullName evidence="2">Uncharacterized protein</fullName>
    </submittedName>
</protein>
<evidence type="ECO:0000313" key="3">
    <source>
        <dbReference type="Proteomes" id="UP000003465"/>
    </source>
</evidence>
<proteinExistence type="predicted"/>
<feature type="compositionally biased region" description="Polar residues" evidence="1">
    <location>
        <begin position="35"/>
        <end position="45"/>
    </location>
</feature>